<dbReference type="AlphaFoldDB" id="A0A4R8XNI6"/>
<feature type="compositionally biased region" description="Low complexity" evidence="1">
    <location>
        <begin position="56"/>
        <end position="68"/>
    </location>
</feature>
<reference evidence="2 3" key="1">
    <citation type="submission" date="2019-03" db="EMBL/GenBank/DDBJ databases">
        <title>Genomics of glacier-inhabiting Cryobacterium strains.</title>
        <authorList>
            <person name="Liu Q."/>
            <person name="Xin Y.-H."/>
        </authorList>
    </citation>
    <scope>NUCLEOTIDE SEQUENCE [LARGE SCALE GENOMIC DNA]</scope>
    <source>
        <strain evidence="2 3">TMT2-48-2</strain>
    </source>
</reference>
<name>A0A4R8XNI6_9MICO</name>
<evidence type="ECO:0000256" key="1">
    <source>
        <dbReference type="SAM" id="MobiDB-lite"/>
    </source>
</evidence>
<organism evidence="2 3">
    <name type="scientific">Cryobacterium cheniae</name>
    <dbReference type="NCBI Taxonomy" id="1259262"/>
    <lineage>
        <taxon>Bacteria</taxon>
        <taxon>Bacillati</taxon>
        <taxon>Actinomycetota</taxon>
        <taxon>Actinomycetes</taxon>
        <taxon>Micrococcales</taxon>
        <taxon>Microbacteriaceae</taxon>
        <taxon>Cryobacterium</taxon>
    </lineage>
</organism>
<protein>
    <submittedName>
        <fullName evidence="2">Uncharacterized protein</fullName>
    </submittedName>
</protein>
<comment type="caution">
    <text evidence="2">The sequence shown here is derived from an EMBL/GenBank/DDBJ whole genome shotgun (WGS) entry which is preliminary data.</text>
</comment>
<proteinExistence type="predicted"/>
<feature type="compositionally biased region" description="Acidic residues" evidence="1">
    <location>
        <begin position="69"/>
        <end position="82"/>
    </location>
</feature>
<keyword evidence="3" id="KW-1185">Reference proteome</keyword>
<sequence length="82" mass="8581">MENSAATPRPPSQGGPPRSEPGDEPESASPVGDMFEEGETDVGPHPDLINLENWDSSDLASSASTSETNTEDTSTEDTSSDE</sequence>
<dbReference type="Proteomes" id="UP000298433">
    <property type="component" value="Unassembled WGS sequence"/>
</dbReference>
<evidence type="ECO:0000313" key="3">
    <source>
        <dbReference type="Proteomes" id="UP000298433"/>
    </source>
</evidence>
<dbReference type="RefSeq" id="WP_134370126.1">
    <property type="nucleotide sequence ID" value="NZ_SOGN01000044.1"/>
</dbReference>
<dbReference type="OrthoDB" id="9429774at2"/>
<dbReference type="EMBL" id="SOGN01000044">
    <property type="protein sequence ID" value="TFC79487.1"/>
    <property type="molecule type" value="Genomic_DNA"/>
</dbReference>
<feature type="region of interest" description="Disordered" evidence="1">
    <location>
        <begin position="1"/>
        <end position="82"/>
    </location>
</feature>
<gene>
    <name evidence="2" type="ORF">E3T23_09420</name>
</gene>
<accession>A0A4R8XNI6</accession>
<evidence type="ECO:0000313" key="2">
    <source>
        <dbReference type="EMBL" id="TFC79487.1"/>
    </source>
</evidence>